<organism evidence="1 2">
    <name type="scientific">Riccia fluitans</name>
    <dbReference type="NCBI Taxonomy" id="41844"/>
    <lineage>
        <taxon>Eukaryota</taxon>
        <taxon>Viridiplantae</taxon>
        <taxon>Streptophyta</taxon>
        <taxon>Embryophyta</taxon>
        <taxon>Marchantiophyta</taxon>
        <taxon>Marchantiopsida</taxon>
        <taxon>Marchantiidae</taxon>
        <taxon>Marchantiales</taxon>
        <taxon>Ricciaceae</taxon>
        <taxon>Riccia</taxon>
    </lineage>
</organism>
<dbReference type="EMBL" id="JBHFFA010000006">
    <property type="protein sequence ID" value="KAL2622730.1"/>
    <property type="molecule type" value="Genomic_DNA"/>
</dbReference>
<sequence length="69" mass="7508">MDLKVASLGILFGTDTISCRQLLQGLLYGLSLELYRSSSNCNLLVPSRRLPKDLLAGRYPSDATPKLGP</sequence>
<dbReference type="Proteomes" id="UP001605036">
    <property type="component" value="Unassembled WGS sequence"/>
</dbReference>
<protein>
    <submittedName>
        <fullName evidence="1">Uncharacterized protein</fullName>
    </submittedName>
</protein>
<accession>A0ABD1Y825</accession>
<keyword evidence="2" id="KW-1185">Reference proteome</keyword>
<gene>
    <name evidence="1" type="ORF">R1flu_002935</name>
</gene>
<dbReference type="AlphaFoldDB" id="A0ABD1Y825"/>
<proteinExistence type="predicted"/>
<evidence type="ECO:0000313" key="2">
    <source>
        <dbReference type="Proteomes" id="UP001605036"/>
    </source>
</evidence>
<evidence type="ECO:0000313" key="1">
    <source>
        <dbReference type="EMBL" id="KAL2622730.1"/>
    </source>
</evidence>
<reference evidence="1 2" key="1">
    <citation type="submission" date="2024-09" db="EMBL/GenBank/DDBJ databases">
        <title>Chromosome-scale assembly of Riccia fluitans.</title>
        <authorList>
            <person name="Paukszto L."/>
            <person name="Sawicki J."/>
            <person name="Karawczyk K."/>
            <person name="Piernik-Szablinska J."/>
            <person name="Szczecinska M."/>
            <person name="Mazdziarz M."/>
        </authorList>
    </citation>
    <scope>NUCLEOTIDE SEQUENCE [LARGE SCALE GENOMIC DNA]</scope>
    <source>
        <strain evidence="1">Rf_01</strain>
        <tissue evidence="1">Aerial parts of the thallus</tissue>
    </source>
</reference>
<comment type="caution">
    <text evidence="1">The sequence shown here is derived from an EMBL/GenBank/DDBJ whole genome shotgun (WGS) entry which is preliminary data.</text>
</comment>
<name>A0ABD1Y825_9MARC</name>